<feature type="compositionally biased region" description="Polar residues" evidence="1">
    <location>
        <begin position="96"/>
        <end position="121"/>
    </location>
</feature>
<protein>
    <recommendedName>
        <fullName evidence="2">DUF7877 domain-containing protein</fullName>
    </recommendedName>
</protein>
<dbReference type="AlphaFoldDB" id="A0A6G1M7L4"/>
<feature type="compositionally biased region" description="Low complexity" evidence="1">
    <location>
        <begin position="784"/>
        <end position="839"/>
    </location>
</feature>
<dbReference type="EMBL" id="JAABOE010000038">
    <property type="protein sequence ID" value="KAF3179249.1"/>
    <property type="molecule type" value="Genomic_DNA"/>
</dbReference>
<proteinExistence type="predicted"/>
<feature type="compositionally biased region" description="Low complexity" evidence="1">
    <location>
        <begin position="22"/>
        <end position="61"/>
    </location>
</feature>
<feature type="compositionally biased region" description="Basic and acidic residues" evidence="1">
    <location>
        <begin position="406"/>
        <end position="421"/>
    </location>
</feature>
<sequence>MATTAAASAPMPPTMMNGLAHAPSSSASASAPTITPATLTSTPASSLISSTTSTTTTTIASGNAPIANSPFQSAPSSSTTTIKQSSSSAASSSYTHGNTNNNIANSTRIDPLTTSLPSSVNGALPVHHDTTSIIGKRKRADSSPAKESQNATAVSPAQRQQLLADIRNTVLTSLAHLDAGISLLDKPVSPEPSSHEAKKVKSPNPDGLQTLRQRLLSDSFYQSLDALSQDVNRVTNEALEALGVRTDIAPEDEMMDDDVHVKNEAEDTPGKIKKFRQAAQTVIAQTLTHHPYLNIPDDQKSPDATTNTAVIPDDISLDQPSPKFKYAIIVKNGNKTYYQILKKRPETNTPKRSQDEMDVDEELDELQQSDLPPQAEIVRIYENTPRETTRTLRDAFPNIAKIPTGRQDKKPSDRKYQDKGIETPDWLDYGPFMSFAPTYDQGRSTMSVHAKNQYWFALHGGKELKRIRAGRQPEQDAQDEECQFKELAEKYEPIPIDPALFEEESENDKTLRAISDLLAELRLKQETRFAKHSNPNVPSKPDGPETEIHGKAIEQLAELIGKLEPGTCDALEELIDSLPESLPIRLHPAPGTLLDTAKVPPPPTPQPAAPYTTTRVSYHQQDAVFSPSARVVPNRSQGHNQYTNRTGSFSQQSYPQTPINRQPYGPNAGFYPPQPAYTQPRGPPIPTTPQQYPAGGYTNSPFSRNATATVPRMASAGAHPGFVQQSNPSTPFQAIRQTSFITQGNGPAQVQTGRRVSLAPQQPQPQVRPASGQGQAYSPYTPGHNQHTFTAHQTQQQILRVQQQTQQQPAQYTPGHQPQPQQQQFAYSQQVRQMQPGQQRAPYPNGSYPQTPQVRVIQTQPGQPPTPR</sequence>
<feature type="compositionally biased region" description="Polar residues" evidence="1">
    <location>
        <begin position="634"/>
        <end position="660"/>
    </location>
</feature>
<evidence type="ECO:0000256" key="1">
    <source>
        <dbReference type="SAM" id="MobiDB-lite"/>
    </source>
</evidence>
<dbReference type="Pfam" id="PF25289">
    <property type="entry name" value="DUF7877"/>
    <property type="match status" value="1"/>
</dbReference>
<feature type="compositionally biased region" description="Polar residues" evidence="1">
    <location>
        <begin position="744"/>
        <end position="754"/>
    </location>
</feature>
<dbReference type="Proteomes" id="UP000614610">
    <property type="component" value="Unassembled WGS sequence"/>
</dbReference>
<evidence type="ECO:0000259" key="2">
    <source>
        <dbReference type="Pfam" id="PF25289"/>
    </source>
</evidence>
<dbReference type="EMBL" id="WIPF01000009">
    <property type="protein sequence ID" value="KAF3230147.1"/>
    <property type="molecule type" value="Genomic_DNA"/>
</dbReference>
<dbReference type="InterPro" id="IPR057199">
    <property type="entry name" value="DUF7877"/>
</dbReference>
<dbReference type="OrthoDB" id="5354458at2759"/>
<dbReference type="EMBL" id="WIWT01000094">
    <property type="protein sequence ID" value="KAF3201782.1"/>
    <property type="molecule type" value="Genomic_DNA"/>
</dbReference>
<feature type="region of interest" description="Disordered" evidence="1">
    <location>
        <begin position="744"/>
        <end position="868"/>
    </location>
</feature>
<feature type="compositionally biased region" description="Low complexity" evidence="1">
    <location>
        <begin position="76"/>
        <end position="95"/>
    </location>
</feature>
<feature type="region of interest" description="Disordered" evidence="1">
    <location>
        <begin position="185"/>
        <end position="207"/>
    </location>
</feature>
<gene>
    <name evidence="5" type="ORF">TWF191_010850</name>
    <name evidence="4" type="ORF">TWF679_011226</name>
    <name evidence="3" type="ORF">TWF788_007056</name>
</gene>
<feature type="compositionally biased region" description="Polar residues" evidence="1">
    <location>
        <begin position="847"/>
        <end position="861"/>
    </location>
</feature>
<feature type="compositionally biased region" description="Acidic residues" evidence="1">
    <location>
        <begin position="356"/>
        <end position="367"/>
    </location>
</feature>
<comment type="caution">
    <text evidence="3">The sequence shown here is derived from an EMBL/GenBank/DDBJ whole genome shotgun (WGS) entry which is preliminary data.</text>
</comment>
<evidence type="ECO:0000313" key="5">
    <source>
        <dbReference type="EMBL" id="KAF3230147.1"/>
    </source>
</evidence>
<feature type="region of interest" description="Disordered" evidence="1">
    <location>
        <begin position="402"/>
        <end position="421"/>
    </location>
</feature>
<accession>A0A6G1M7L4</accession>
<evidence type="ECO:0000313" key="7">
    <source>
        <dbReference type="Proteomes" id="UP000483672"/>
    </source>
</evidence>
<organism evidence="3 6">
    <name type="scientific">Orbilia oligospora</name>
    <name type="common">Nematode-trapping fungus</name>
    <name type="synonym">Arthrobotrys oligospora</name>
    <dbReference type="NCBI Taxonomy" id="2813651"/>
    <lineage>
        <taxon>Eukaryota</taxon>
        <taxon>Fungi</taxon>
        <taxon>Dikarya</taxon>
        <taxon>Ascomycota</taxon>
        <taxon>Pezizomycotina</taxon>
        <taxon>Orbiliomycetes</taxon>
        <taxon>Orbiliales</taxon>
        <taxon>Orbiliaceae</taxon>
        <taxon>Orbilia</taxon>
    </lineage>
</organism>
<feature type="domain" description="DUF7877" evidence="2">
    <location>
        <begin position="166"/>
        <end position="280"/>
    </location>
</feature>
<feature type="compositionally biased region" description="Polar residues" evidence="1">
    <location>
        <begin position="145"/>
        <end position="157"/>
    </location>
</feature>
<dbReference type="Proteomes" id="UP000479691">
    <property type="component" value="Unassembled WGS sequence"/>
</dbReference>
<feature type="region of interest" description="Disordered" evidence="1">
    <location>
        <begin position="631"/>
        <end position="705"/>
    </location>
</feature>
<dbReference type="Proteomes" id="UP000483672">
    <property type="component" value="Unassembled WGS sequence"/>
</dbReference>
<evidence type="ECO:0000313" key="4">
    <source>
        <dbReference type="EMBL" id="KAF3201782.1"/>
    </source>
</evidence>
<evidence type="ECO:0000313" key="6">
    <source>
        <dbReference type="Proteomes" id="UP000479691"/>
    </source>
</evidence>
<feature type="region of interest" description="Disordered" evidence="1">
    <location>
        <begin position="1"/>
        <end position="157"/>
    </location>
</feature>
<feature type="region of interest" description="Disordered" evidence="1">
    <location>
        <begin position="342"/>
        <end position="367"/>
    </location>
</feature>
<evidence type="ECO:0000313" key="3">
    <source>
        <dbReference type="EMBL" id="KAF3179249.1"/>
    </source>
</evidence>
<name>A0A6G1M7L4_ORBOL</name>
<reference evidence="6 7" key="1">
    <citation type="submission" date="2019-06" db="EMBL/GenBank/DDBJ databases">
        <authorList>
            <person name="Palmer J.M."/>
        </authorList>
    </citation>
    <scope>NUCLEOTIDE SEQUENCE [LARGE SCALE GENOMIC DNA]</scope>
    <source>
        <strain evidence="5 7">TWF191</strain>
        <strain evidence="4">TWF679</strain>
        <strain evidence="3 6">TWF788</strain>
    </source>
</reference>